<dbReference type="Gene3D" id="3.30.200.20">
    <property type="entry name" value="Phosphorylase Kinase, domain 1"/>
    <property type="match status" value="1"/>
</dbReference>
<evidence type="ECO:0000259" key="7">
    <source>
        <dbReference type="PROSITE" id="PS50011"/>
    </source>
</evidence>
<dbReference type="Pfam" id="PF00069">
    <property type="entry name" value="Pkinase"/>
    <property type="match status" value="1"/>
</dbReference>
<feature type="region of interest" description="Disordered" evidence="5">
    <location>
        <begin position="497"/>
        <end position="541"/>
    </location>
</feature>
<feature type="domain" description="FHA" evidence="6">
    <location>
        <begin position="49"/>
        <end position="108"/>
    </location>
</feature>
<feature type="domain" description="Protein kinase" evidence="7">
    <location>
        <begin position="160"/>
        <end position="457"/>
    </location>
</feature>
<feature type="binding site" evidence="4">
    <location>
        <position position="197"/>
    </location>
    <ligand>
        <name>ATP</name>
        <dbReference type="ChEBI" id="CHEBI:30616"/>
    </ligand>
</feature>
<sequence>MTSHPQFLLPEVGVSEVPHTPCYVGTIAEWNPETETSSHSFPMNSSQEVYVGRNLSSRDYNLEDRYVSRRQLRIYTIIFDRDNPQELAPLVYAQDLSRNGTLWNGYFMGKGNGSYLLSDGDILHLRPGTSLRYTCRDNRNQDRLDTLQSMESRAFGDKYVITQRILGSGAYGKVRMAFRKDTGQQLACKIIDLRVLKERFIRELEEEPRSRFFDSTKRSKVVAVRRLRTLEEKLAVYDREAEILEGLSHPNIIGVERVIKSSNTIYLFQDLITAGDLFSFIQYKGGRLPDIEVAVIVRQISMALDYLHDRDIVHRDLKPDNILMTSLADGCRVVLTDFGCARFVRPRLERMSTIVGTLDYSAPEVLHETDQGYTKAVDLWSLGCVTFVLLTGDIPFKDDFTGTSRLEVAQTTGLGQLEADFQRNHTGERAADFVRRLLVLNEMERMDVKQALGHDWFSNPAHKAEFDALYLRSIKNWKPRERNGELTIHLSDLINESESSAEAQGSQSQLSDDTRRGWSPQRNHTFDSTTLSDPDLPPLRRMKDPLTFVREGISSQSQTNSPIDPNSSSRISTSPHQDTQSSHADDRQDAKVIRRRVTSDYQYYDVAKAQVLNNKGLEDQPSPIHGDDDDGEVYEEVSNCITGKKPRLVYGANEYREDKK</sequence>
<evidence type="ECO:0000313" key="9">
    <source>
        <dbReference type="Proteomes" id="UP000234275"/>
    </source>
</evidence>
<dbReference type="EMBL" id="MSFO01000001">
    <property type="protein sequence ID" value="PLB53663.1"/>
    <property type="molecule type" value="Genomic_DNA"/>
</dbReference>
<evidence type="ECO:0000259" key="6">
    <source>
        <dbReference type="PROSITE" id="PS50006"/>
    </source>
</evidence>
<evidence type="ECO:0000256" key="1">
    <source>
        <dbReference type="ARBA" id="ARBA00005575"/>
    </source>
</evidence>
<feature type="compositionally biased region" description="Polar residues" evidence="5">
    <location>
        <begin position="553"/>
        <end position="582"/>
    </location>
</feature>
<feature type="region of interest" description="Disordered" evidence="5">
    <location>
        <begin position="553"/>
        <end position="590"/>
    </location>
</feature>
<proteinExistence type="inferred from homology"/>
<dbReference type="InterPro" id="IPR011009">
    <property type="entry name" value="Kinase-like_dom_sf"/>
</dbReference>
<dbReference type="SUPFAM" id="SSF56112">
    <property type="entry name" value="Protein kinase-like (PK-like)"/>
    <property type="match status" value="1"/>
</dbReference>
<dbReference type="SMART" id="SM00240">
    <property type="entry name" value="FHA"/>
    <property type="match status" value="1"/>
</dbReference>
<evidence type="ECO:0000256" key="4">
    <source>
        <dbReference type="PROSITE-ProRule" id="PRU10141"/>
    </source>
</evidence>
<dbReference type="Pfam" id="PF00498">
    <property type="entry name" value="FHA"/>
    <property type="match status" value="1"/>
</dbReference>
<keyword evidence="9" id="KW-1185">Reference proteome</keyword>
<organism evidence="8 9">
    <name type="scientific">Aspergillus steynii IBT 23096</name>
    <dbReference type="NCBI Taxonomy" id="1392250"/>
    <lineage>
        <taxon>Eukaryota</taxon>
        <taxon>Fungi</taxon>
        <taxon>Dikarya</taxon>
        <taxon>Ascomycota</taxon>
        <taxon>Pezizomycotina</taxon>
        <taxon>Eurotiomycetes</taxon>
        <taxon>Eurotiomycetidae</taxon>
        <taxon>Eurotiales</taxon>
        <taxon>Aspergillaceae</taxon>
        <taxon>Aspergillus</taxon>
        <taxon>Aspergillus subgen. Circumdati</taxon>
    </lineage>
</organism>
<comment type="similarity">
    <text evidence="1">Belongs to the protein kinase superfamily. CAMK Ser/Thr protein kinase family. CHEK2 subfamily.</text>
</comment>
<dbReference type="AlphaFoldDB" id="A0A2I2GLB2"/>
<dbReference type="CDD" id="cd22670">
    <property type="entry name" value="FHA_MEK1-like"/>
    <property type="match status" value="1"/>
</dbReference>
<evidence type="ECO:0000313" key="8">
    <source>
        <dbReference type="EMBL" id="PLB53663.1"/>
    </source>
</evidence>
<dbReference type="GO" id="GO:0005524">
    <property type="term" value="F:ATP binding"/>
    <property type="evidence" value="ECO:0007669"/>
    <property type="project" value="UniProtKB-UniRule"/>
</dbReference>
<keyword evidence="8" id="KW-0418">Kinase</keyword>
<protein>
    <submittedName>
        <fullName evidence="8">Pkinase-domain-containing protein</fullName>
    </submittedName>
</protein>
<dbReference type="Gene3D" id="1.10.510.10">
    <property type="entry name" value="Transferase(Phosphotransferase) domain 1"/>
    <property type="match status" value="1"/>
</dbReference>
<keyword evidence="8" id="KW-0808">Transferase</keyword>
<reference evidence="8 9" key="1">
    <citation type="submission" date="2016-12" db="EMBL/GenBank/DDBJ databases">
        <title>The genomes of Aspergillus section Nigri reveals drivers in fungal speciation.</title>
        <authorList>
            <consortium name="DOE Joint Genome Institute"/>
            <person name="Vesth T.C."/>
            <person name="Nybo J."/>
            <person name="Theobald S."/>
            <person name="Brandl J."/>
            <person name="Frisvad J.C."/>
            <person name="Nielsen K.F."/>
            <person name="Lyhne E.K."/>
            <person name="Kogle M.E."/>
            <person name="Kuo A."/>
            <person name="Riley R."/>
            <person name="Clum A."/>
            <person name="Nolan M."/>
            <person name="Lipzen A."/>
            <person name="Salamov A."/>
            <person name="Henrissat B."/>
            <person name="Wiebenga A."/>
            <person name="De Vries R.P."/>
            <person name="Grigoriev I.V."/>
            <person name="Mortensen U.H."/>
            <person name="Andersen M.R."/>
            <person name="Baker S.E."/>
        </authorList>
    </citation>
    <scope>NUCLEOTIDE SEQUENCE [LARGE SCALE GENOMIC DNA]</scope>
    <source>
        <strain evidence="8 9">IBT 23096</strain>
    </source>
</reference>
<dbReference type="InterPro" id="IPR008271">
    <property type="entry name" value="Ser/Thr_kinase_AS"/>
</dbReference>
<gene>
    <name evidence="8" type="ORF">P170DRAFT_481610</name>
</gene>
<comment type="caution">
    <text evidence="8">The sequence shown here is derived from an EMBL/GenBank/DDBJ whole genome shotgun (WGS) entry which is preliminary data.</text>
</comment>
<dbReference type="GeneID" id="36561567"/>
<dbReference type="SMART" id="SM00220">
    <property type="entry name" value="S_TKc"/>
    <property type="match status" value="1"/>
</dbReference>
<dbReference type="InterPro" id="IPR000253">
    <property type="entry name" value="FHA_dom"/>
</dbReference>
<feature type="compositionally biased region" description="Polar residues" evidence="5">
    <location>
        <begin position="520"/>
        <end position="532"/>
    </location>
</feature>
<feature type="compositionally biased region" description="Low complexity" evidence="5">
    <location>
        <begin position="497"/>
        <end position="511"/>
    </location>
</feature>
<evidence type="ECO:0000256" key="2">
    <source>
        <dbReference type="ARBA" id="ARBA00022741"/>
    </source>
</evidence>
<dbReference type="PROSITE" id="PS50006">
    <property type="entry name" value="FHA_DOMAIN"/>
    <property type="match status" value="1"/>
</dbReference>
<dbReference type="PROSITE" id="PS00107">
    <property type="entry name" value="PROTEIN_KINASE_ATP"/>
    <property type="match status" value="1"/>
</dbReference>
<dbReference type="OrthoDB" id="74764at2759"/>
<evidence type="ECO:0000256" key="5">
    <source>
        <dbReference type="SAM" id="MobiDB-lite"/>
    </source>
</evidence>
<dbReference type="STRING" id="1392250.A0A2I2GLB2"/>
<keyword evidence="3 4" id="KW-0067">ATP-binding</keyword>
<dbReference type="SUPFAM" id="SSF49879">
    <property type="entry name" value="SMAD/FHA domain"/>
    <property type="match status" value="1"/>
</dbReference>
<dbReference type="Proteomes" id="UP000234275">
    <property type="component" value="Unassembled WGS sequence"/>
</dbReference>
<dbReference type="Gene3D" id="2.60.200.20">
    <property type="match status" value="1"/>
</dbReference>
<keyword evidence="2 4" id="KW-0547">Nucleotide-binding</keyword>
<dbReference type="PROSITE" id="PS00108">
    <property type="entry name" value="PROTEIN_KINASE_ST"/>
    <property type="match status" value="1"/>
</dbReference>
<dbReference type="PANTHER" id="PTHR24347">
    <property type="entry name" value="SERINE/THREONINE-PROTEIN KINASE"/>
    <property type="match status" value="1"/>
</dbReference>
<dbReference type="InterPro" id="IPR000719">
    <property type="entry name" value="Prot_kinase_dom"/>
</dbReference>
<dbReference type="GO" id="GO:0004672">
    <property type="term" value="F:protein kinase activity"/>
    <property type="evidence" value="ECO:0007669"/>
    <property type="project" value="InterPro"/>
</dbReference>
<dbReference type="InterPro" id="IPR008984">
    <property type="entry name" value="SMAD_FHA_dom_sf"/>
</dbReference>
<dbReference type="VEuPathDB" id="FungiDB:P170DRAFT_481610"/>
<dbReference type="RefSeq" id="XP_024708965.1">
    <property type="nucleotide sequence ID" value="XM_024853869.1"/>
</dbReference>
<dbReference type="PROSITE" id="PS50011">
    <property type="entry name" value="PROTEIN_KINASE_DOM"/>
    <property type="match status" value="1"/>
</dbReference>
<evidence type="ECO:0000256" key="3">
    <source>
        <dbReference type="ARBA" id="ARBA00022840"/>
    </source>
</evidence>
<name>A0A2I2GLB2_9EURO</name>
<dbReference type="InterPro" id="IPR017441">
    <property type="entry name" value="Protein_kinase_ATP_BS"/>
</dbReference>
<accession>A0A2I2GLB2</accession>